<evidence type="ECO:0000313" key="1">
    <source>
        <dbReference type="EMBL" id="JAD92664.1"/>
    </source>
</evidence>
<organism evidence="1">
    <name type="scientific">Arundo donax</name>
    <name type="common">Giant reed</name>
    <name type="synonym">Donax arundinaceus</name>
    <dbReference type="NCBI Taxonomy" id="35708"/>
    <lineage>
        <taxon>Eukaryota</taxon>
        <taxon>Viridiplantae</taxon>
        <taxon>Streptophyta</taxon>
        <taxon>Embryophyta</taxon>
        <taxon>Tracheophyta</taxon>
        <taxon>Spermatophyta</taxon>
        <taxon>Magnoliopsida</taxon>
        <taxon>Liliopsida</taxon>
        <taxon>Poales</taxon>
        <taxon>Poaceae</taxon>
        <taxon>PACMAD clade</taxon>
        <taxon>Arundinoideae</taxon>
        <taxon>Arundineae</taxon>
        <taxon>Arundo</taxon>
    </lineage>
</organism>
<reference evidence="1" key="2">
    <citation type="journal article" date="2015" name="Data Brief">
        <title>Shoot transcriptome of the giant reed, Arundo donax.</title>
        <authorList>
            <person name="Barrero R.A."/>
            <person name="Guerrero F.D."/>
            <person name="Moolhuijzen P."/>
            <person name="Goolsby J.A."/>
            <person name="Tidwell J."/>
            <person name="Bellgard S.E."/>
            <person name="Bellgard M.I."/>
        </authorList>
    </citation>
    <scope>NUCLEOTIDE SEQUENCE</scope>
    <source>
        <tissue evidence="1">Shoot tissue taken approximately 20 cm above the soil surface</tissue>
    </source>
</reference>
<dbReference type="AlphaFoldDB" id="A0A0A9DVV2"/>
<dbReference type="EMBL" id="GBRH01205231">
    <property type="protein sequence ID" value="JAD92664.1"/>
    <property type="molecule type" value="Transcribed_RNA"/>
</dbReference>
<proteinExistence type="predicted"/>
<sequence length="48" mass="5250">MALRLGTTPSAKNEAILKQDCSWRVTVRGWHVMTVFEANFGGDGEGVI</sequence>
<accession>A0A0A9DVV2</accession>
<reference evidence="1" key="1">
    <citation type="submission" date="2014-09" db="EMBL/GenBank/DDBJ databases">
        <authorList>
            <person name="Magalhaes I.L.F."/>
            <person name="Oliveira U."/>
            <person name="Santos F.R."/>
            <person name="Vidigal T.H.D.A."/>
            <person name="Brescovit A.D."/>
            <person name="Santos A.J."/>
        </authorList>
    </citation>
    <scope>NUCLEOTIDE SEQUENCE</scope>
    <source>
        <tissue evidence="1">Shoot tissue taken approximately 20 cm above the soil surface</tissue>
    </source>
</reference>
<protein>
    <submittedName>
        <fullName evidence="1">Uncharacterized protein</fullName>
    </submittedName>
</protein>
<name>A0A0A9DVV2_ARUDO</name>